<proteinExistence type="predicted"/>
<reference evidence="2" key="1">
    <citation type="submission" date="2015-01" db="EMBL/GenBank/DDBJ databases">
        <authorList>
            <person name="Xiang T."/>
            <person name="Song Y."/>
            <person name="Huang L."/>
            <person name="Wang B."/>
            <person name="Wu P."/>
        </authorList>
    </citation>
    <scope>NUCLEOTIDE SEQUENCE [LARGE SCALE GENOMIC DNA]</scope>
    <source>
        <strain evidence="2">V1</strain>
    </source>
</reference>
<sequence length="222" mass="26408">MLRYTQNIFKIKSTTLLLILSIFSLSLSALRYFFAKDIFLLFLIWNLFLAFIPWFFASIIYAGRPKHKIVIVVLILLWLLFFPNAPYILTDFIHLGKGKPKFFWYDFILILSYGFTGLLYTFVSLDFIKKIMLREFSVEVPFFVSALLLYISAFGIYLGRFLRWNSWDVFTKPNDVLADVASRVVNPFFYPETWWFTLLFGTLLSLMYWSYPIFSYDEFGKK</sequence>
<evidence type="ECO:0000313" key="5">
    <source>
        <dbReference type="Proteomes" id="UP000323594"/>
    </source>
</evidence>
<keyword evidence="1" id="KW-0472">Membrane</keyword>
<evidence type="ECO:0000313" key="4">
    <source>
        <dbReference type="Proteomes" id="UP000042527"/>
    </source>
</evidence>
<evidence type="ECO:0000256" key="1">
    <source>
        <dbReference type="SAM" id="Phobius"/>
    </source>
</evidence>
<reference evidence="3 5" key="3">
    <citation type="submission" date="2019-08" db="EMBL/GenBank/DDBJ databases">
        <authorList>
            <person name="Kuhnert P."/>
        </authorList>
    </citation>
    <scope>NUCLEOTIDE SEQUENCE [LARGE SCALE GENOMIC DNA]</scope>
    <source>
        <strain evidence="3 5">B36.5</strain>
    </source>
</reference>
<organism evidence="2 4">
    <name type="scientific">Treponema phagedenis</name>
    <dbReference type="NCBI Taxonomy" id="162"/>
    <lineage>
        <taxon>Bacteria</taxon>
        <taxon>Pseudomonadati</taxon>
        <taxon>Spirochaetota</taxon>
        <taxon>Spirochaetia</taxon>
        <taxon>Spirochaetales</taxon>
        <taxon>Treponemataceae</taxon>
        <taxon>Treponema</taxon>
    </lineage>
</organism>
<dbReference type="GeneID" id="57753157"/>
<dbReference type="RefSeq" id="WP_024752571.1">
    <property type="nucleotide sequence ID" value="NZ_CDNC01000012.1"/>
</dbReference>
<evidence type="ECO:0000313" key="2">
    <source>
        <dbReference type="EMBL" id="CEM61558.1"/>
    </source>
</evidence>
<keyword evidence="1" id="KW-1133">Transmembrane helix</keyword>
<keyword evidence="1" id="KW-0812">Transmembrane</keyword>
<dbReference type="AlphaFoldDB" id="A0A0B7GSY0"/>
<feature type="transmembrane region" description="Helical" evidence="1">
    <location>
        <begin position="39"/>
        <end position="62"/>
    </location>
</feature>
<dbReference type="EMBL" id="CP042817">
    <property type="protein sequence ID" value="QEJ98267.1"/>
    <property type="molecule type" value="Genomic_DNA"/>
</dbReference>
<dbReference type="Pfam" id="PF07099">
    <property type="entry name" value="DUF1361"/>
    <property type="match status" value="1"/>
</dbReference>
<gene>
    <name evidence="3" type="ORF">FUT82_09830</name>
    <name evidence="2" type="ORF">TPHV1_20095</name>
</gene>
<name>A0A0B7GSY0_TREPH</name>
<feature type="transmembrane region" description="Helical" evidence="1">
    <location>
        <begin position="69"/>
        <end position="90"/>
    </location>
</feature>
<dbReference type="EMBL" id="CDNC01000012">
    <property type="protein sequence ID" value="CEM61558.1"/>
    <property type="molecule type" value="Genomic_DNA"/>
</dbReference>
<evidence type="ECO:0000313" key="3">
    <source>
        <dbReference type="EMBL" id="QEJ98267.1"/>
    </source>
</evidence>
<feature type="transmembrane region" description="Helical" evidence="1">
    <location>
        <begin position="140"/>
        <end position="159"/>
    </location>
</feature>
<feature type="transmembrane region" description="Helical" evidence="1">
    <location>
        <begin position="102"/>
        <end position="128"/>
    </location>
</feature>
<accession>A0A0B7GSY0</accession>
<dbReference type="Proteomes" id="UP000323594">
    <property type="component" value="Chromosome"/>
</dbReference>
<reference evidence="4" key="2">
    <citation type="submission" date="2015-01" db="EMBL/GenBank/DDBJ databases">
        <authorList>
            <person name="Manzoor Shahid"/>
            <person name="Zubair Saima"/>
        </authorList>
    </citation>
    <scope>NUCLEOTIDE SEQUENCE [LARGE SCALE GENOMIC DNA]</scope>
    <source>
        <strain evidence="4">V1</strain>
    </source>
</reference>
<dbReference type="InterPro" id="IPR009793">
    <property type="entry name" value="DUF1361"/>
</dbReference>
<feature type="transmembrane region" description="Helical" evidence="1">
    <location>
        <begin position="194"/>
        <end position="214"/>
    </location>
</feature>
<dbReference type="OrthoDB" id="4540541at2"/>
<keyword evidence="4" id="KW-1185">Reference proteome</keyword>
<protein>
    <submittedName>
        <fullName evidence="3">DUF1361 domain-containing protein</fullName>
    </submittedName>
</protein>
<dbReference type="Proteomes" id="UP000042527">
    <property type="component" value="Unassembled WGS sequence"/>
</dbReference>